<sequence length="114" mass="13121">MKIKSKLSFIQSLSCQVTSQYHHHTDKLPLQRLEGSRKKCFKTVKEGSEKVRGHRALKGKRRLEAAAKQQLAKEKTNWERNHSRMSKYERTGNVSPLGSIQQQTGGFVKRNSEL</sequence>
<gene>
    <name evidence="2" type="ORF">XENOCAPTIV_026177</name>
</gene>
<protein>
    <submittedName>
        <fullName evidence="2">Uncharacterized protein</fullName>
    </submittedName>
</protein>
<feature type="compositionally biased region" description="Polar residues" evidence="1">
    <location>
        <begin position="92"/>
        <end position="105"/>
    </location>
</feature>
<evidence type="ECO:0000313" key="3">
    <source>
        <dbReference type="Proteomes" id="UP001434883"/>
    </source>
</evidence>
<dbReference type="Proteomes" id="UP001434883">
    <property type="component" value="Unassembled WGS sequence"/>
</dbReference>
<accession>A0ABV0RDY0</accession>
<dbReference type="EMBL" id="JAHRIN010042655">
    <property type="protein sequence ID" value="MEQ2206231.1"/>
    <property type="molecule type" value="Genomic_DNA"/>
</dbReference>
<reference evidence="2 3" key="1">
    <citation type="submission" date="2021-06" db="EMBL/GenBank/DDBJ databases">
        <authorList>
            <person name="Palmer J.M."/>
        </authorList>
    </citation>
    <scope>NUCLEOTIDE SEQUENCE [LARGE SCALE GENOMIC DNA]</scope>
    <source>
        <strain evidence="2 3">XC_2019</strain>
        <tissue evidence="2">Muscle</tissue>
    </source>
</reference>
<organism evidence="2 3">
    <name type="scientific">Xenoophorus captivus</name>
    <dbReference type="NCBI Taxonomy" id="1517983"/>
    <lineage>
        <taxon>Eukaryota</taxon>
        <taxon>Metazoa</taxon>
        <taxon>Chordata</taxon>
        <taxon>Craniata</taxon>
        <taxon>Vertebrata</taxon>
        <taxon>Euteleostomi</taxon>
        <taxon>Actinopterygii</taxon>
        <taxon>Neopterygii</taxon>
        <taxon>Teleostei</taxon>
        <taxon>Neoteleostei</taxon>
        <taxon>Acanthomorphata</taxon>
        <taxon>Ovalentaria</taxon>
        <taxon>Atherinomorphae</taxon>
        <taxon>Cyprinodontiformes</taxon>
        <taxon>Goodeidae</taxon>
        <taxon>Xenoophorus</taxon>
    </lineage>
</organism>
<feature type="region of interest" description="Disordered" evidence="1">
    <location>
        <begin position="68"/>
        <end position="114"/>
    </location>
</feature>
<name>A0ABV0RDY0_9TELE</name>
<feature type="compositionally biased region" description="Basic and acidic residues" evidence="1">
    <location>
        <begin position="71"/>
        <end position="90"/>
    </location>
</feature>
<comment type="caution">
    <text evidence="2">The sequence shown here is derived from an EMBL/GenBank/DDBJ whole genome shotgun (WGS) entry which is preliminary data.</text>
</comment>
<evidence type="ECO:0000256" key="1">
    <source>
        <dbReference type="SAM" id="MobiDB-lite"/>
    </source>
</evidence>
<proteinExistence type="predicted"/>
<evidence type="ECO:0000313" key="2">
    <source>
        <dbReference type="EMBL" id="MEQ2206231.1"/>
    </source>
</evidence>
<keyword evidence="3" id="KW-1185">Reference proteome</keyword>